<evidence type="ECO:0000256" key="3">
    <source>
        <dbReference type="ARBA" id="ARBA00022490"/>
    </source>
</evidence>
<keyword evidence="12" id="KW-1185">Reference proteome</keyword>
<keyword evidence="6" id="KW-0206">Cytoskeleton</keyword>
<feature type="compositionally biased region" description="Basic and acidic residues" evidence="10">
    <location>
        <begin position="78"/>
        <end position="95"/>
    </location>
</feature>
<sequence length="330" mass="37247">RQLPALGFISPVAAVGPCGSLRGHTAHSCAPEVIACAAASPRLLPALHRGQLKAQQQREPSAQELTALKTENANATRLPEDGKEKAVLREERPETTKLLQGQEEEKERLQDASRASTARIARDINIQVEKGKDLELEKQFDALKKEHLETLQELQRAHEQEKLLLAESHHRSQAALQETIQALNSQLKSFQERMKRVEESLLSTDYKKHIQEHGSPSPFWEQELESLHFVIEMKNEHIHGLDRKLLNLETVAERNLLLEEKVKTLQQENEDLQVRTQNHLVMAKSVLSAGSWTIPEEQILDVKAYEHAPAVHQGRCLVPNMANIRPSSLT</sequence>
<organism evidence="11 12">
    <name type="scientific">Falco tinnunculus</name>
    <name type="common">Common kestrel</name>
    <dbReference type="NCBI Taxonomy" id="100819"/>
    <lineage>
        <taxon>Eukaryota</taxon>
        <taxon>Metazoa</taxon>
        <taxon>Chordata</taxon>
        <taxon>Craniata</taxon>
        <taxon>Vertebrata</taxon>
        <taxon>Euteleostomi</taxon>
        <taxon>Archelosauria</taxon>
        <taxon>Archosauria</taxon>
        <taxon>Dinosauria</taxon>
        <taxon>Saurischia</taxon>
        <taxon>Theropoda</taxon>
        <taxon>Coelurosauria</taxon>
        <taxon>Aves</taxon>
        <taxon>Neognathae</taxon>
        <taxon>Neoaves</taxon>
        <taxon>Telluraves</taxon>
        <taxon>Australaves</taxon>
        <taxon>Falconiformes</taxon>
        <taxon>Falconidae</taxon>
        <taxon>Falco</taxon>
    </lineage>
</organism>
<reference evidence="11" key="2">
    <citation type="submission" date="2025-09" db="UniProtKB">
        <authorList>
            <consortium name="Ensembl"/>
        </authorList>
    </citation>
    <scope>IDENTIFICATION</scope>
</reference>
<name>A0A8C4UTI1_FALTI</name>
<dbReference type="Ensembl" id="ENSFTIT00000018568.1">
    <property type="protein sequence ID" value="ENSFTIP00000017821.1"/>
    <property type="gene ID" value="ENSFTIG00000011793.1"/>
</dbReference>
<evidence type="ECO:0000256" key="9">
    <source>
        <dbReference type="SAM" id="Coils"/>
    </source>
</evidence>
<dbReference type="GO" id="GO:0005634">
    <property type="term" value="C:nucleus"/>
    <property type="evidence" value="ECO:0007669"/>
    <property type="project" value="TreeGrafter"/>
</dbReference>
<keyword evidence="5 9" id="KW-0175">Coiled coil</keyword>
<evidence type="ECO:0000256" key="5">
    <source>
        <dbReference type="ARBA" id="ARBA00023054"/>
    </source>
</evidence>
<dbReference type="PANTHER" id="PTHR24200:SF6">
    <property type="entry name" value="COILED-COIL DOMAIN-CONTAINING PROTEIN 69"/>
    <property type="match status" value="1"/>
</dbReference>
<evidence type="ECO:0000313" key="11">
    <source>
        <dbReference type="Ensembl" id="ENSFTIP00000017821.1"/>
    </source>
</evidence>
<evidence type="ECO:0000256" key="8">
    <source>
        <dbReference type="ARBA" id="ARBA00038407"/>
    </source>
</evidence>
<dbReference type="OrthoDB" id="10038993at2759"/>
<dbReference type="PANTHER" id="PTHR24200">
    <property type="entry name" value="TOUCAN, ISOFORM A"/>
    <property type="match status" value="1"/>
</dbReference>
<evidence type="ECO:0000256" key="7">
    <source>
        <dbReference type="ARBA" id="ARBA00023288"/>
    </source>
</evidence>
<dbReference type="GO" id="GO:0005819">
    <property type="term" value="C:spindle"/>
    <property type="evidence" value="ECO:0007669"/>
    <property type="project" value="UniProtKB-SubCell"/>
</dbReference>
<dbReference type="InterPro" id="IPR051293">
    <property type="entry name" value="MTUS1/CCDC69"/>
</dbReference>
<feature type="coiled-coil region" evidence="9">
    <location>
        <begin position="248"/>
        <end position="275"/>
    </location>
</feature>
<keyword evidence="7" id="KW-0449">Lipoprotein</keyword>
<reference evidence="11" key="1">
    <citation type="submission" date="2025-08" db="UniProtKB">
        <authorList>
            <consortium name="Ensembl"/>
        </authorList>
    </citation>
    <scope>IDENTIFICATION</scope>
</reference>
<comment type="subcellular location">
    <subcellularLocation>
        <location evidence="1">Cytoplasm</location>
        <location evidence="1">Cytoskeleton</location>
        <location evidence="1">Spindle</location>
    </subcellularLocation>
    <subcellularLocation>
        <location evidence="2">Midbody</location>
    </subcellularLocation>
</comment>
<proteinExistence type="inferred from homology"/>
<feature type="region of interest" description="Disordered" evidence="10">
    <location>
        <begin position="71"/>
        <end position="114"/>
    </location>
</feature>
<keyword evidence="3" id="KW-0963">Cytoplasm</keyword>
<keyword evidence="4" id="KW-0519">Myristate</keyword>
<dbReference type="Proteomes" id="UP000694562">
    <property type="component" value="Unplaced"/>
</dbReference>
<dbReference type="GO" id="GO:0030496">
    <property type="term" value="C:midbody"/>
    <property type="evidence" value="ECO:0007669"/>
    <property type="project" value="UniProtKB-SubCell"/>
</dbReference>
<comment type="similarity">
    <text evidence="8">Belongs to the CCDC69 family.</text>
</comment>
<dbReference type="AlphaFoldDB" id="A0A8C4UTI1"/>
<evidence type="ECO:0000313" key="12">
    <source>
        <dbReference type="Proteomes" id="UP000694562"/>
    </source>
</evidence>
<evidence type="ECO:0000256" key="6">
    <source>
        <dbReference type="ARBA" id="ARBA00023212"/>
    </source>
</evidence>
<dbReference type="GO" id="GO:0008017">
    <property type="term" value="F:microtubule binding"/>
    <property type="evidence" value="ECO:0007669"/>
    <property type="project" value="TreeGrafter"/>
</dbReference>
<evidence type="ECO:0000256" key="2">
    <source>
        <dbReference type="ARBA" id="ARBA00004214"/>
    </source>
</evidence>
<evidence type="ECO:0000256" key="10">
    <source>
        <dbReference type="SAM" id="MobiDB-lite"/>
    </source>
</evidence>
<evidence type="ECO:0000256" key="4">
    <source>
        <dbReference type="ARBA" id="ARBA00022707"/>
    </source>
</evidence>
<dbReference type="GO" id="GO:0005737">
    <property type="term" value="C:cytoplasm"/>
    <property type="evidence" value="ECO:0007669"/>
    <property type="project" value="TreeGrafter"/>
</dbReference>
<evidence type="ECO:0000256" key="1">
    <source>
        <dbReference type="ARBA" id="ARBA00004186"/>
    </source>
</evidence>
<protein>
    <submittedName>
        <fullName evidence="11">Coiled-coil domain containing 69</fullName>
    </submittedName>
</protein>
<accession>A0A8C4UTI1</accession>